<dbReference type="AlphaFoldDB" id="A0A411MKG2"/>
<protein>
    <submittedName>
        <fullName evidence="2">Uncharacterized protein</fullName>
    </submittedName>
</protein>
<proteinExistence type="predicted"/>
<sequence length="132" mass="15025">MATLTVRDESVSGEVFDDFALHFATDTITVRQLIRERVHQEVLQRSSDTAPHSRRQRLVSPEPLEAALNGERPSERPTIDWRKQVEVACDAFVRNGFFILLDERQAESLDEVLTIRHDSVVNFIKLTPLIGG</sequence>
<dbReference type="EMBL" id="CP035952">
    <property type="protein sequence ID" value="QBF27247.1"/>
    <property type="molecule type" value="Genomic_DNA"/>
</dbReference>
<feature type="region of interest" description="Disordered" evidence="1">
    <location>
        <begin position="42"/>
        <end position="75"/>
    </location>
</feature>
<accession>A0A411MKG2</accession>
<keyword evidence="3" id="KW-1185">Reference proteome</keyword>
<reference evidence="2 3" key="1">
    <citation type="submission" date="2019-02" db="EMBL/GenBank/DDBJ databases">
        <title>Complete genome sequence of Pseudomonas sp. SNU WT1 isolated from rainbow trout.</title>
        <authorList>
            <person name="Oh W.T."/>
            <person name="Park S.C."/>
        </authorList>
    </citation>
    <scope>NUCLEOTIDE SEQUENCE [LARGE SCALE GENOMIC DNA]</scope>
    <source>
        <strain evidence="2 3">SNU WT1</strain>
    </source>
</reference>
<evidence type="ECO:0000256" key="1">
    <source>
        <dbReference type="SAM" id="MobiDB-lite"/>
    </source>
</evidence>
<dbReference type="KEGG" id="ptk:EXN22_16700"/>
<dbReference type="OrthoDB" id="214814at2"/>
<organism evidence="2 3">
    <name type="scientific">Pseudomonas tructae</name>
    <dbReference type="NCBI Taxonomy" id="2518644"/>
    <lineage>
        <taxon>Bacteria</taxon>
        <taxon>Pseudomonadati</taxon>
        <taxon>Pseudomonadota</taxon>
        <taxon>Gammaproteobacteria</taxon>
        <taxon>Pseudomonadales</taxon>
        <taxon>Pseudomonadaceae</taxon>
        <taxon>Pseudomonas</taxon>
    </lineage>
</organism>
<evidence type="ECO:0000313" key="3">
    <source>
        <dbReference type="Proteomes" id="UP000291130"/>
    </source>
</evidence>
<dbReference type="RefSeq" id="WP_130265109.1">
    <property type="nucleotide sequence ID" value="NZ_CP035952.1"/>
</dbReference>
<dbReference type="Proteomes" id="UP000291130">
    <property type="component" value="Chromosome"/>
</dbReference>
<gene>
    <name evidence="2" type="ORF">EXN22_16700</name>
</gene>
<name>A0A411MKG2_9PSED</name>
<evidence type="ECO:0000313" key="2">
    <source>
        <dbReference type="EMBL" id="QBF27247.1"/>
    </source>
</evidence>